<evidence type="ECO:0000313" key="2">
    <source>
        <dbReference type="Proteomes" id="UP000011783"/>
    </source>
</evidence>
<organism evidence="1 2">
    <name type="scientific">Leptospira borgpetersenii str. 200701203</name>
    <dbReference type="NCBI Taxonomy" id="1193007"/>
    <lineage>
        <taxon>Bacteria</taxon>
        <taxon>Pseudomonadati</taxon>
        <taxon>Spirochaetota</taxon>
        <taxon>Spirochaetia</taxon>
        <taxon>Leptospirales</taxon>
        <taxon>Leptospiraceae</taxon>
        <taxon>Leptospira</taxon>
    </lineage>
</organism>
<dbReference type="EMBL" id="AKWO02000106">
    <property type="protein sequence ID" value="EMF97922.1"/>
    <property type="molecule type" value="Genomic_DNA"/>
</dbReference>
<dbReference type="BioCyc" id="LBOR1193007:G11KN-1774-MONOMER"/>
<sequence length="52" mass="6165">MVRKLFSVGSICFQNIFTTRIHEKNTIICLFQKLECWSSSKKPNSAQFYEDF</sequence>
<comment type="caution">
    <text evidence="1">The sequence shown here is derived from an EMBL/GenBank/DDBJ whole genome shotgun (WGS) entry which is preliminary data.</text>
</comment>
<dbReference type="AlphaFoldDB" id="M3F7J2"/>
<gene>
    <name evidence="1" type="ORF">LEP1GSC123_4132</name>
</gene>
<protein>
    <submittedName>
        <fullName evidence="1">Uncharacterized protein</fullName>
    </submittedName>
</protein>
<name>M3F7J2_LEPBO</name>
<proteinExistence type="predicted"/>
<accession>M3F7J2</accession>
<evidence type="ECO:0000313" key="1">
    <source>
        <dbReference type="EMBL" id="EMF97922.1"/>
    </source>
</evidence>
<dbReference type="Proteomes" id="UP000011783">
    <property type="component" value="Unassembled WGS sequence"/>
</dbReference>
<reference evidence="1 2" key="1">
    <citation type="submission" date="2013-01" db="EMBL/GenBank/DDBJ databases">
        <authorList>
            <person name="Harkins D.M."/>
            <person name="Durkin A.S."/>
            <person name="Brinkac L.M."/>
            <person name="Haft D.H."/>
            <person name="Selengut J.D."/>
            <person name="Sanka R."/>
            <person name="DePew J."/>
            <person name="Purushe J."/>
            <person name="Picardeau M."/>
            <person name="Werts C."/>
            <person name="Goarant C."/>
            <person name="Vinetz J.M."/>
            <person name="Sutton G.G."/>
            <person name="Nierman W.C."/>
            <person name="Fouts D.E."/>
        </authorList>
    </citation>
    <scope>NUCLEOTIDE SEQUENCE [LARGE SCALE GENOMIC DNA]</scope>
    <source>
        <strain evidence="1 2">200701203</strain>
    </source>
</reference>